<evidence type="ECO:0000313" key="1">
    <source>
        <dbReference type="EMBL" id="KIK75319.1"/>
    </source>
</evidence>
<sequence>MSASANLRAISMLPNLTEKTLSLKCQNKFTVENIIGLLESPFAQGFSPDERQAAIWALLRYGAHQDGAHYHTKTPNGLHPAYAAFNPSQNNKTKVISRTDLISASLDNVFDAITTQDRLDGGFSLLIWCPGSQPVSESKPTADKITVDLYVTPHELIRNECVSGDVAVLVQAFCHKFALPHLQCFTECCKLTDNHFVELAEPINLEGPQHLPLPCSPLVARIQCIAKMKKDFENGTKNSSSTSAAIREVATAPHTMATGKQNFPKPIQLILPDEPMFGPPLISIGPHSDALHTLIGTVHSSRWEAALRSSPWDLTYEQASNLLWALSADLQAKHGSTPIKVFLLLFPRSALT</sequence>
<gene>
    <name evidence="1" type="ORF">PAXRUDRAFT_36992</name>
</gene>
<keyword evidence="2" id="KW-1185">Reference proteome</keyword>
<protein>
    <submittedName>
        <fullName evidence="1">Uncharacterized protein</fullName>
    </submittedName>
</protein>
<evidence type="ECO:0000313" key="2">
    <source>
        <dbReference type="Proteomes" id="UP000054538"/>
    </source>
</evidence>
<dbReference type="InParanoid" id="A0A0D0D5H6"/>
<reference evidence="1 2" key="1">
    <citation type="submission" date="2014-04" db="EMBL/GenBank/DDBJ databases">
        <authorList>
            <consortium name="DOE Joint Genome Institute"/>
            <person name="Kuo A."/>
            <person name="Kohler A."/>
            <person name="Jargeat P."/>
            <person name="Nagy L.G."/>
            <person name="Floudas D."/>
            <person name="Copeland A."/>
            <person name="Barry K.W."/>
            <person name="Cichocki N."/>
            <person name="Veneault-Fourrey C."/>
            <person name="LaButti K."/>
            <person name="Lindquist E.A."/>
            <person name="Lipzen A."/>
            <person name="Lundell T."/>
            <person name="Morin E."/>
            <person name="Murat C."/>
            <person name="Sun H."/>
            <person name="Tunlid A."/>
            <person name="Henrissat B."/>
            <person name="Grigoriev I.V."/>
            <person name="Hibbett D.S."/>
            <person name="Martin F."/>
            <person name="Nordberg H.P."/>
            <person name="Cantor M.N."/>
            <person name="Hua S.X."/>
        </authorList>
    </citation>
    <scope>NUCLEOTIDE SEQUENCE [LARGE SCALE GENOMIC DNA]</scope>
    <source>
        <strain evidence="1 2">Ve08.2h10</strain>
    </source>
</reference>
<dbReference type="STRING" id="930991.A0A0D0D5H6"/>
<organism evidence="1 2">
    <name type="scientific">Paxillus rubicundulus Ve08.2h10</name>
    <dbReference type="NCBI Taxonomy" id="930991"/>
    <lineage>
        <taxon>Eukaryota</taxon>
        <taxon>Fungi</taxon>
        <taxon>Dikarya</taxon>
        <taxon>Basidiomycota</taxon>
        <taxon>Agaricomycotina</taxon>
        <taxon>Agaricomycetes</taxon>
        <taxon>Agaricomycetidae</taxon>
        <taxon>Boletales</taxon>
        <taxon>Paxilineae</taxon>
        <taxon>Paxillaceae</taxon>
        <taxon>Paxillus</taxon>
    </lineage>
</organism>
<name>A0A0D0D5H6_9AGAM</name>
<dbReference type="EMBL" id="KN828195">
    <property type="protein sequence ID" value="KIK75319.1"/>
    <property type="molecule type" value="Genomic_DNA"/>
</dbReference>
<dbReference type="HOGENOM" id="CLU_014768_1_0_1"/>
<dbReference type="OrthoDB" id="3269274at2759"/>
<dbReference type="Proteomes" id="UP000054538">
    <property type="component" value="Unassembled WGS sequence"/>
</dbReference>
<reference evidence="2" key="2">
    <citation type="submission" date="2015-01" db="EMBL/GenBank/DDBJ databases">
        <title>Evolutionary Origins and Diversification of the Mycorrhizal Mutualists.</title>
        <authorList>
            <consortium name="DOE Joint Genome Institute"/>
            <consortium name="Mycorrhizal Genomics Consortium"/>
            <person name="Kohler A."/>
            <person name="Kuo A."/>
            <person name="Nagy L.G."/>
            <person name="Floudas D."/>
            <person name="Copeland A."/>
            <person name="Barry K.W."/>
            <person name="Cichocki N."/>
            <person name="Veneault-Fourrey C."/>
            <person name="LaButti K."/>
            <person name="Lindquist E.A."/>
            <person name="Lipzen A."/>
            <person name="Lundell T."/>
            <person name="Morin E."/>
            <person name="Murat C."/>
            <person name="Riley R."/>
            <person name="Ohm R."/>
            <person name="Sun H."/>
            <person name="Tunlid A."/>
            <person name="Henrissat B."/>
            <person name="Grigoriev I.V."/>
            <person name="Hibbett D.S."/>
            <person name="Martin F."/>
        </authorList>
    </citation>
    <scope>NUCLEOTIDE SEQUENCE [LARGE SCALE GENOMIC DNA]</scope>
    <source>
        <strain evidence="2">Ve08.2h10</strain>
    </source>
</reference>
<proteinExistence type="predicted"/>
<dbReference type="AlphaFoldDB" id="A0A0D0D5H6"/>
<accession>A0A0D0D5H6</accession>